<dbReference type="Gene3D" id="3.30.70.100">
    <property type="match status" value="1"/>
</dbReference>
<evidence type="ECO:0000313" key="1">
    <source>
        <dbReference type="EMBL" id="MCC8363724.1"/>
    </source>
</evidence>
<sequence>MIVRMWHGRTHARDADAYFAFLEERAIPDYRRIPGNAGVWLLRRIEGDVAHFITMTHWTSREAIAAFAGDDIEVAKYYPEDRDFLLEFEPNVVHYELGASAVD</sequence>
<comment type="caution">
    <text evidence="1">The sequence shown here is derived from an EMBL/GenBank/DDBJ whole genome shotgun (WGS) entry which is preliminary data.</text>
</comment>
<dbReference type="RefSeq" id="WP_230527415.1">
    <property type="nucleotide sequence ID" value="NZ_JAJGAK010000002.1"/>
</dbReference>
<dbReference type="Proteomes" id="UP001165293">
    <property type="component" value="Unassembled WGS sequence"/>
</dbReference>
<keyword evidence="2" id="KW-1185">Reference proteome</keyword>
<gene>
    <name evidence="1" type="ORF">LK996_11645</name>
</gene>
<dbReference type="InterPro" id="IPR011008">
    <property type="entry name" value="Dimeric_a/b-barrel"/>
</dbReference>
<dbReference type="SUPFAM" id="SSF54909">
    <property type="entry name" value="Dimeric alpha+beta barrel"/>
    <property type="match status" value="1"/>
</dbReference>
<name>A0ABS8JJE6_9GAMM</name>
<dbReference type="EMBL" id="JAJGAK010000002">
    <property type="protein sequence ID" value="MCC8363724.1"/>
    <property type="molecule type" value="Genomic_DNA"/>
</dbReference>
<evidence type="ECO:0008006" key="3">
    <source>
        <dbReference type="Google" id="ProtNLM"/>
    </source>
</evidence>
<protein>
    <recommendedName>
        <fullName evidence="3">Antibiotic biosynthesis monooxygenase</fullName>
    </recommendedName>
</protein>
<accession>A0ABS8JJE6</accession>
<evidence type="ECO:0000313" key="2">
    <source>
        <dbReference type="Proteomes" id="UP001165293"/>
    </source>
</evidence>
<proteinExistence type="predicted"/>
<reference evidence="1" key="1">
    <citation type="submission" date="2021-10" db="EMBL/GenBank/DDBJ databases">
        <authorList>
            <person name="Lyu M."/>
            <person name="Wang X."/>
            <person name="Meng X."/>
            <person name="Xu K."/>
        </authorList>
    </citation>
    <scope>NUCLEOTIDE SEQUENCE</scope>
    <source>
        <strain evidence="1">A6</strain>
    </source>
</reference>
<organism evidence="1 2">
    <name type="scientific">Noviluteimonas lactosilytica</name>
    <dbReference type="NCBI Taxonomy" id="2888523"/>
    <lineage>
        <taxon>Bacteria</taxon>
        <taxon>Pseudomonadati</taxon>
        <taxon>Pseudomonadota</taxon>
        <taxon>Gammaproteobacteria</taxon>
        <taxon>Lysobacterales</taxon>
        <taxon>Lysobacteraceae</taxon>
        <taxon>Noviluteimonas</taxon>
    </lineage>
</organism>